<feature type="chain" id="PRO_5020631704" evidence="2">
    <location>
        <begin position="19"/>
        <end position="116"/>
    </location>
</feature>
<evidence type="ECO:0000313" key="4">
    <source>
        <dbReference type="Proteomes" id="UP000295443"/>
    </source>
</evidence>
<accession>A0A4R1BFS7</accession>
<dbReference type="PROSITE" id="PS51257">
    <property type="entry name" value="PROKAR_LIPOPROTEIN"/>
    <property type="match status" value="1"/>
</dbReference>
<keyword evidence="2" id="KW-0732">Signal</keyword>
<protein>
    <submittedName>
        <fullName evidence="3">Uncharacterized protein</fullName>
    </submittedName>
</protein>
<feature type="signal peptide" evidence="2">
    <location>
        <begin position="1"/>
        <end position="18"/>
    </location>
</feature>
<dbReference type="AlphaFoldDB" id="A0A4R1BFS7"/>
<name>A0A4R1BFS7_9PROT</name>
<dbReference type="Proteomes" id="UP000295443">
    <property type="component" value="Unassembled WGS sequence"/>
</dbReference>
<evidence type="ECO:0000313" key="3">
    <source>
        <dbReference type="EMBL" id="TCJ15984.1"/>
    </source>
</evidence>
<evidence type="ECO:0000256" key="2">
    <source>
        <dbReference type="SAM" id="SignalP"/>
    </source>
</evidence>
<dbReference type="RefSeq" id="WP_131445443.1">
    <property type="nucleotide sequence ID" value="NZ_SJZB01000021.1"/>
</dbReference>
<feature type="compositionally biased region" description="Basic and acidic residues" evidence="1">
    <location>
        <begin position="99"/>
        <end position="110"/>
    </location>
</feature>
<dbReference type="OrthoDB" id="8527508at2"/>
<gene>
    <name evidence="3" type="ORF">EZJ19_05870</name>
</gene>
<comment type="caution">
    <text evidence="3">The sequence shown here is derived from an EMBL/GenBank/DDBJ whole genome shotgun (WGS) entry which is preliminary data.</text>
</comment>
<dbReference type="EMBL" id="SJZB01000021">
    <property type="protein sequence ID" value="TCJ15984.1"/>
    <property type="molecule type" value="Genomic_DNA"/>
</dbReference>
<evidence type="ECO:0000256" key="1">
    <source>
        <dbReference type="SAM" id="MobiDB-lite"/>
    </source>
</evidence>
<organism evidence="3 4">
    <name type="scientific">Parasulfuritortus cantonensis</name>
    <dbReference type="NCBI Taxonomy" id="2528202"/>
    <lineage>
        <taxon>Bacteria</taxon>
        <taxon>Pseudomonadati</taxon>
        <taxon>Pseudomonadota</taxon>
        <taxon>Betaproteobacteria</taxon>
        <taxon>Nitrosomonadales</taxon>
        <taxon>Thiobacillaceae</taxon>
        <taxon>Parasulfuritortus</taxon>
    </lineage>
</organism>
<reference evidence="3 4" key="1">
    <citation type="submission" date="2019-03" db="EMBL/GenBank/DDBJ databases">
        <title>Genome sequence of Thiobacillaceae bacterium LSR1, a sulfur-oxidizing bacterium isolated from freshwater sediment.</title>
        <authorList>
            <person name="Li S."/>
        </authorList>
    </citation>
    <scope>NUCLEOTIDE SEQUENCE [LARGE SCALE GENOMIC DNA]</scope>
    <source>
        <strain evidence="3 4">LSR1</strain>
    </source>
</reference>
<feature type="region of interest" description="Disordered" evidence="1">
    <location>
        <begin position="88"/>
        <end position="116"/>
    </location>
</feature>
<proteinExistence type="predicted"/>
<feature type="compositionally biased region" description="Low complexity" evidence="1">
    <location>
        <begin position="88"/>
        <end position="98"/>
    </location>
</feature>
<sequence>MKLSLAIVALLPALVACDALKDRMGIPDPAKVEAEGKAVGGACRLAGRGLEDCYALNPRADKAAVFSGWKEMNEYMIKNNMQVMVPQAAPAKPAASEAKAAEPEAAKPEAKPAAGH</sequence>
<keyword evidence="4" id="KW-1185">Reference proteome</keyword>